<keyword evidence="2" id="KW-1185">Reference proteome</keyword>
<evidence type="ECO:0000313" key="2">
    <source>
        <dbReference type="Proteomes" id="UP000789525"/>
    </source>
</evidence>
<organism evidence="1 2">
    <name type="scientific">Acaulospora colombiana</name>
    <dbReference type="NCBI Taxonomy" id="27376"/>
    <lineage>
        <taxon>Eukaryota</taxon>
        <taxon>Fungi</taxon>
        <taxon>Fungi incertae sedis</taxon>
        <taxon>Mucoromycota</taxon>
        <taxon>Glomeromycotina</taxon>
        <taxon>Glomeromycetes</taxon>
        <taxon>Diversisporales</taxon>
        <taxon>Acaulosporaceae</taxon>
        <taxon>Acaulospora</taxon>
    </lineage>
</organism>
<comment type="caution">
    <text evidence="1">The sequence shown here is derived from an EMBL/GenBank/DDBJ whole genome shotgun (WGS) entry which is preliminary data.</text>
</comment>
<proteinExistence type="predicted"/>
<reference evidence="1" key="1">
    <citation type="submission" date="2021-06" db="EMBL/GenBank/DDBJ databases">
        <authorList>
            <person name="Kallberg Y."/>
            <person name="Tangrot J."/>
            <person name="Rosling A."/>
        </authorList>
    </citation>
    <scope>NUCLEOTIDE SEQUENCE</scope>
    <source>
        <strain evidence="1">CL356</strain>
    </source>
</reference>
<gene>
    <name evidence="1" type="ORF">ACOLOM_LOCUS11953</name>
</gene>
<feature type="non-terminal residue" evidence="1">
    <location>
        <position position="1"/>
    </location>
</feature>
<protein>
    <submittedName>
        <fullName evidence="1">9921_t:CDS:1</fullName>
    </submittedName>
</protein>
<dbReference type="Proteomes" id="UP000789525">
    <property type="component" value="Unassembled WGS sequence"/>
</dbReference>
<sequence>FDTDETIQKYVQKGQVIVVKGDALNKEQIQAAWQAANQDNRVDLVLFSVGGTPTFHLLKGFEIQPPNITTHALSNLLQTIAADHGHHQMPKLVAITTTGATKASHDALPFSFKIFYSYALNQPHVDKLGMERLLQYAAGMEWKEGVEPAEEILPKGWEQHYPPAGWLPQIVIVRPALLTDGEAKQKYKASTDEFASYTISRKDTGHFIGQRVVSEWETWSGKIVNVGN</sequence>
<evidence type="ECO:0000313" key="1">
    <source>
        <dbReference type="EMBL" id="CAG8736918.1"/>
    </source>
</evidence>
<accession>A0ACA9Q5W0</accession>
<name>A0ACA9Q5W0_9GLOM</name>
<dbReference type="EMBL" id="CAJVPT010045820">
    <property type="protein sequence ID" value="CAG8736918.1"/>
    <property type="molecule type" value="Genomic_DNA"/>
</dbReference>